<reference evidence="3 4" key="1">
    <citation type="journal article" date="2021" name="Sci. Rep.">
        <title>Chromosome anchoring in Senegalese sole (Solea senegalensis) reveals sex-associated markers and genome rearrangements in flatfish.</title>
        <authorList>
            <person name="Guerrero-Cozar I."/>
            <person name="Gomez-Garrido J."/>
            <person name="Berbel C."/>
            <person name="Martinez-Blanch J.F."/>
            <person name="Alioto T."/>
            <person name="Claros M.G."/>
            <person name="Gagnaire P.A."/>
            <person name="Manchado M."/>
        </authorList>
    </citation>
    <scope>NUCLEOTIDE SEQUENCE [LARGE SCALE GENOMIC DNA]</scope>
    <source>
        <strain evidence="3">Sse05_10M</strain>
    </source>
</reference>
<dbReference type="InterPro" id="IPR058913">
    <property type="entry name" value="Integrase_dom_put"/>
</dbReference>
<feature type="domain" description="C17orf113 probable zinc finger" evidence="2">
    <location>
        <begin position="1"/>
        <end position="46"/>
    </location>
</feature>
<dbReference type="Pfam" id="PF24764">
    <property type="entry name" value="rva_4"/>
    <property type="match status" value="1"/>
</dbReference>
<evidence type="ECO:0000313" key="3">
    <source>
        <dbReference type="EMBL" id="KAG7455573.1"/>
    </source>
</evidence>
<protein>
    <submittedName>
        <fullName evidence="3">Uncharacterized protein</fullName>
    </submittedName>
</protein>
<comment type="caution">
    <text evidence="3">The sequence shown here is derived from an EMBL/GenBank/DDBJ whole genome shotgun (WGS) entry which is preliminary data.</text>
</comment>
<dbReference type="Proteomes" id="UP000693946">
    <property type="component" value="Unassembled WGS sequence"/>
</dbReference>
<evidence type="ECO:0000259" key="1">
    <source>
        <dbReference type="Pfam" id="PF24764"/>
    </source>
</evidence>
<evidence type="ECO:0000259" key="2">
    <source>
        <dbReference type="Pfam" id="PF25431"/>
    </source>
</evidence>
<sequence length="382" mass="43250">MWCKMCRSHPQLADKTGVFYKGSKNFNHPLFDKHEKSKEHTNVAQAIANKHASQEEISICPLARWRDKLNEEQRQALFNIFLLAFHKAKHARPMSSYSEDVPLLKRLGVNVGDGAAVNVGVYNGVVPKLRRLAAVGDTLVHILCTAHTLENCAKAADRNVPYCETFNSSVVKLLQFYLQKGGAKKTAALKKLCEENGISFVKLDTFSTTVIPQLKAAFQVGREERNSFSYIGMQVHSLKDEIQVQQTHTNKRERDESERSAKGFKKFYRRIQQAVTEFINQWNNHGLSTQGCQTPLQLWHSGVINNIGIQPVINDILHMDTHYDISEHEPLPGLQTNNNVTIPDINITINETTMNMIRQVNPVENDGNYGIDVFSSLLHIFQ</sequence>
<dbReference type="InterPro" id="IPR057456">
    <property type="entry name" value="Znf_C17orf113"/>
</dbReference>
<keyword evidence="4" id="KW-1185">Reference proteome</keyword>
<name>A0AAV6PF52_SOLSE</name>
<dbReference type="PANTHER" id="PTHR46880">
    <property type="entry name" value="RAS-ASSOCIATING DOMAIN-CONTAINING PROTEIN"/>
    <property type="match status" value="1"/>
</dbReference>
<dbReference type="PANTHER" id="PTHR46880:SF5">
    <property type="entry name" value="DUF4371 DOMAIN-CONTAINING PROTEIN"/>
    <property type="match status" value="1"/>
</dbReference>
<gene>
    <name evidence="3" type="ORF">JOB18_022097</name>
</gene>
<accession>A0AAV6PF52</accession>
<dbReference type="Pfam" id="PF25431">
    <property type="entry name" value="zf-C17orf113"/>
    <property type="match status" value="1"/>
</dbReference>
<proteinExistence type="predicted"/>
<feature type="domain" description="Integrase core" evidence="1">
    <location>
        <begin position="267"/>
        <end position="309"/>
    </location>
</feature>
<organism evidence="3 4">
    <name type="scientific">Solea senegalensis</name>
    <name type="common">Senegalese sole</name>
    <dbReference type="NCBI Taxonomy" id="28829"/>
    <lineage>
        <taxon>Eukaryota</taxon>
        <taxon>Metazoa</taxon>
        <taxon>Chordata</taxon>
        <taxon>Craniata</taxon>
        <taxon>Vertebrata</taxon>
        <taxon>Euteleostomi</taxon>
        <taxon>Actinopterygii</taxon>
        <taxon>Neopterygii</taxon>
        <taxon>Teleostei</taxon>
        <taxon>Neoteleostei</taxon>
        <taxon>Acanthomorphata</taxon>
        <taxon>Carangaria</taxon>
        <taxon>Pleuronectiformes</taxon>
        <taxon>Pleuronectoidei</taxon>
        <taxon>Soleidae</taxon>
        <taxon>Solea</taxon>
    </lineage>
</organism>
<dbReference type="EMBL" id="JAGKHQ010001518">
    <property type="protein sequence ID" value="KAG7455573.1"/>
    <property type="molecule type" value="Genomic_DNA"/>
</dbReference>
<evidence type="ECO:0000313" key="4">
    <source>
        <dbReference type="Proteomes" id="UP000693946"/>
    </source>
</evidence>
<dbReference type="AlphaFoldDB" id="A0AAV6PF52"/>